<dbReference type="PANTHER" id="PTHR22945">
    <property type="entry name" value="SERPENTINE RECEPTOR, CLASS D DELTA"/>
    <property type="match status" value="1"/>
</dbReference>
<feature type="non-terminal residue" evidence="7">
    <location>
        <position position="1"/>
    </location>
</feature>
<dbReference type="InterPro" id="IPR019421">
    <property type="entry name" value="7TM_GPCR_serpentine_rcpt_Srd"/>
</dbReference>
<feature type="non-terminal residue" evidence="7">
    <location>
        <position position="93"/>
    </location>
</feature>
<dbReference type="Pfam" id="PF10317">
    <property type="entry name" value="7TM_GPCR_Srd"/>
    <property type="match status" value="1"/>
</dbReference>
<dbReference type="InterPro" id="IPR050920">
    <property type="entry name" value="Nematode_rcpt-like_delta"/>
</dbReference>
<evidence type="ECO:0000256" key="4">
    <source>
        <dbReference type="ARBA" id="ARBA00022989"/>
    </source>
</evidence>
<comment type="caution">
    <text evidence="7">The sequence shown here is derived from an EMBL/GenBank/DDBJ whole genome shotgun (WGS) entry which is preliminary data.</text>
</comment>
<dbReference type="GO" id="GO:0016020">
    <property type="term" value="C:membrane"/>
    <property type="evidence" value="ECO:0007669"/>
    <property type="project" value="UniProtKB-SubCell"/>
</dbReference>
<dbReference type="PANTHER" id="PTHR22945:SF40">
    <property type="entry name" value="SERPENTINE RECEPTOR, CLASS D (DELTA)-RELATED"/>
    <property type="match status" value="1"/>
</dbReference>
<feature type="transmembrane region" description="Helical" evidence="6">
    <location>
        <begin position="12"/>
        <end position="31"/>
    </location>
</feature>
<name>A0AAV5VQ59_9BILA</name>
<keyword evidence="5 6" id="KW-0472">Membrane</keyword>
<reference evidence="7" key="1">
    <citation type="submission" date="2023-10" db="EMBL/GenBank/DDBJ databases">
        <title>Genome assembly of Pristionchus species.</title>
        <authorList>
            <person name="Yoshida K."/>
            <person name="Sommer R.J."/>
        </authorList>
    </citation>
    <scope>NUCLEOTIDE SEQUENCE</scope>
    <source>
        <strain evidence="7">RS5133</strain>
    </source>
</reference>
<comment type="similarity">
    <text evidence="2">Belongs to the nematode receptor-like protein srd family.</text>
</comment>
<feature type="transmembrane region" description="Helical" evidence="6">
    <location>
        <begin position="46"/>
        <end position="65"/>
    </location>
</feature>
<evidence type="ECO:0000256" key="5">
    <source>
        <dbReference type="ARBA" id="ARBA00023136"/>
    </source>
</evidence>
<dbReference type="Proteomes" id="UP001432322">
    <property type="component" value="Unassembled WGS sequence"/>
</dbReference>
<evidence type="ECO:0000313" key="8">
    <source>
        <dbReference type="Proteomes" id="UP001432322"/>
    </source>
</evidence>
<proteinExistence type="inferred from homology"/>
<dbReference type="EMBL" id="BTSY01000004">
    <property type="protein sequence ID" value="GMT21679.1"/>
    <property type="molecule type" value="Genomic_DNA"/>
</dbReference>
<evidence type="ECO:0008006" key="9">
    <source>
        <dbReference type="Google" id="ProtNLM"/>
    </source>
</evidence>
<gene>
    <name evidence="7" type="ORF">PFISCL1PPCAC_12976</name>
</gene>
<keyword evidence="8" id="KW-1185">Reference proteome</keyword>
<keyword evidence="4 6" id="KW-1133">Transmembrane helix</keyword>
<evidence type="ECO:0000256" key="1">
    <source>
        <dbReference type="ARBA" id="ARBA00004141"/>
    </source>
</evidence>
<evidence type="ECO:0000256" key="2">
    <source>
        <dbReference type="ARBA" id="ARBA00009166"/>
    </source>
</evidence>
<protein>
    <recommendedName>
        <fullName evidence="9">G protein-coupled receptor</fullName>
    </recommendedName>
</protein>
<dbReference type="AlphaFoldDB" id="A0AAV5VQ59"/>
<comment type="subcellular location">
    <subcellularLocation>
        <location evidence="1">Membrane</location>
        <topology evidence="1">Multi-pass membrane protein</topology>
    </subcellularLocation>
</comment>
<evidence type="ECO:0000256" key="6">
    <source>
        <dbReference type="SAM" id="Phobius"/>
    </source>
</evidence>
<evidence type="ECO:0000313" key="7">
    <source>
        <dbReference type="EMBL" id="GMT21679.1"/>
    </source>
</evidence>
<keyword evidence="3 6" id="KW-0812">Transmembrane</keyword>
<evidence type="ECO:0000256" key="3">
    <source>
        <dbReference type="ARBA" id="ARBA00022692"/>
    </source>
</evidence>
<sequence>AHKNEERILRTLTIQMLLPFVYGVSVVVWLLDVAGIFKSEALRRSVLTTTSFVSLLTPLVTIYYFPMYKRYTYEKLVCLPNSHVDTFRSSNNR</sequence>
<organism evidence="7 8">
    <name type="scientific">Pristionchus fissidentatus</name>
    <dbReference type="NCBI Taxonomy" id="1538716"/>
    <lineage>
        <taxon>Eukaryota</taxon>
        <taxon>Metazoa</taxon>
        <taxon>Ecdysozoa</taxon>
        <taxon>Nematoda</taxon>
        <taxon>Chromadorea</taxon>
        <taxon>Rhabditida</taxon>
        <taxon>Rhabditina</taxon>
        <taxon>Diplogasteromorpha</taxon>
        <taxon>Diplogasteroidea</taxon>
        <taxon>Neodiplogasteridae</taxon>
        <taxon>Pristionchus</taxon>
    </lineage>
</organism>
<accession>A0AAV5VQ59</accession>